<accession>A0A5P1X373</accession>
<comment type="subcellular location">
    <subcellularLocation>
        <location evidence="6">Cell membrane</location>
        <topology evidence="6">Single-pass membrane protein</topology>
    </subcellularLocation>
    <text evidence="6">Colocalized with FtsZ to the nascent septal site.</text>
</comment>
<dbReference type="GO" id="GO:0000921">
    <property type="term" value="P:septin ring assembly"/>
    <property type="evidence" value="ECO:0007669"/>
    <property type="project" value="InterPro"/>
</dbReference>
<dbReference type="InterPro" id="IPR010379">
    <property type="entry name" value="EzrA"/>
</dbReference>
<keyword evidence="6" id="KW-0132">Cell division</keyword>
<dbReference type="HAMAP" id="MF_00728">
    <property type="entry name" value="EzrA"/>
    <property type="match status" value="1"/>
</dbReference>
<evidence type="ECO:0000256" key="2">
    <source>
        <dbReference type="ARBA" id="ARBA00022989"/>
    </source>
</evidence>
<dbReference type="OrthoDB" id="1654473at2"/>
<evidence type="ECO:0000313" key="8">
    <source>
        <dbReference type="EMBL" id="QER67855.1"/>
    </source>
</evidence>
<dbReference type="GO" id="GO:0005886">
    <property type="term" value="C:plasma membrane"/>
    <property type="evidence" value="ECO:0007669"/>
    <property type="project" value="UniProtKB-SubCell"/>
</dbReference>
<dbReference type="RefSeq" id="WP_150204294.1">
    <property type="nucleotide sequence ID" value="NZ_CP043939.1"/>
</dbReference>
<sequence length="564" mass="64472">MLQVLIGLIIIAAIIVGGLYIFRKTTTNRVNDIKAKKYRLVELHVEQELQSGLKMSLTGESLEEFKQLQTSFDQIRNEQFKAIDELADNIAREIKGINVIKTQSDVKMLDNLVNVAQHDVTQTRETLNDFKKIDQKHRQAVSKLEKKYQELRKQLLSQNFKFGDSIDNLEDELSKLEDEFDKFSTLTTNGDHASAKEILATLEVNTNHLESLISVIPGLYKKLQSDYADQLAELKAGYTKLVGDDFNFNDGNIETQIANVETQRVAVLGKLADLDVDAVTKADETIERQIDHLYELMQTEIDARPQVTEIMPQVSKFIIHAQNQNHELMLELDRLGQNYTLDHGELETARGLGEQIRQLEKDYQNDLNAIEAKQAVDSDILARQQEALVQLEQIEKQQTEINDSVSGLQNDERRAKETLRQFAIDIHGIKRHIEGLNLPGLPKAYLEYFFVVSDEIKKLDSDINKIKINMEDITKQLLIVQSDLETLEEQTNDVKDSAQLAERLLQYANRLRENNAEVEAAVQKAQKLFDEDYDYSASLETIATVLDKVEPGSYKRLEDNYYGK</sequence>
<dbReference type="GO" id="GO:0000917">
    <property type="term" value="P:division septum assembly"/>
    <property type="evidence" value="ECO:0007669"/>
    <property type="project" value="UniProtKB-KW"/>
</dbReference>
<feature type="topological domain" description="Cytoplasmic" evidence="6">
    <location>
        <begin position="23"/>
        <end position="564"/>
    </location>
</feature>
<protein>
    <recommendedName>
        <fullName evidence="6">Septation ring formation regulator EzrA</fullName>
    </recommendedName>
</protein>
<evidence type="ECO:0000256" key="3">
    <source>
        <dbReference type="ARBA" id="ARBA00023054"/>
    </source>
</evidence>
<evidence type="ECO:0000256" key="6">
    <source>
        <dbReference type="HAMAP-Rule" id="MF_00728"/>
    </source>
</evidence>
<feature type="coiled-coil region" evidence="6">
    <location>
        <begin position="318"/>
        <end position="411"/>
    </location>
</feature>
<dbReference type="KEGG" id="lnn:F0161_08370"/>
<feature type="coiled-coil region" evidence="6">
    <location>
        <begin position="456"/>
        <end position="531"/>
    </location>
</feature>
<keyword evidence="2 6" id="KW-1133">Transmembrane helix</keyword>
<dbReference type="Proteomes" id="UP000325295">
    <property type="component" value="Chromosome"/>
</dbReference>
<evidence type="ECO:0000256" key="4">
    <source>
        <dbReference type="ARBA" id="ARBA00023136"/>
    </source>
</evidence>
<keyword evidence="5 6" id="KW-0717">Septation</keyword>
<evidence type="ECO:0000313" key="9">
    <source>
        <dbReference type="Proteomes" id="UP000325295"/>
    </source>
</evidence>
<feature type="coiled-coil region" evidence="6">
    <location>
        <begin position="134"/>
        <end position="186"/>
    </location>
</feature>
<keyword evidence="1 6" id="KW-0812">Transmembrane</keyword>
<keyword evidence="4 6" id="KW-0472">Membrane</keyword>
<proteinExistence type="inferred from homology"/>
<name>A0A5P1X373_9LACO</name>
<evidence type="ECO:0000256" key="1">
    <source>
        <dbReference type="ARBA" id="ARBA00022692"/>
    </source>
</evidence>
<evidence type="ECO:0000256" key="5">
    <source>
        <dbReference type="ARBA" id="ARBA00023210"/>
    </source>
</evidence>
<keyword evidence="9" id="KW-1185">Reference proteome</keyword>
<feature type="transmembrane region" description="Helical" evidence="7">
    <location>
        <begin position="6"/>
        <end position="22"/>
    </location>
</feature>
<reference evidence="8 9" key="1">
    <citation type="submission" date="2019-09" db="EMBL/GenBank/DDBJ databases">
        <title>Complete Genome Sequence of Lactobacillus nenjiangensis SH-Y15, isolated from sauerkraut.</title>
        <authorList>
            <person name="Yang H."/>
        </authorList>
    </citation>
    <scope>NUCLEOTIDE SEQUENCE [LARGE SCALE GENOMIC DNA]</scope>
    <source>
        <strain evidence="8 9">SH-Y15</strain>
    </source>
</reference>
<comment type="function">
    <text evidence="6">Negative regulator of FtsZ ring formation; modulates the frequency and position of FtsZ ring formation. Inhibits FtsZ ring formation at polar sites. Interacts either with FtsZ or with one of its binding partners to promote depolymerization.</text>
</comment>
<feature type="topological domain" description="Extracellular" evidence="6">
    <location>
        <begin position="1"/>
        <end position="3"/>
    </location>
</feature>
<comment type="similarity">
    <text evidence="6">Belongs to the EzrA family.</text>
</comment>
<dbReference type="AlphaFoldDB" id="A0A5P1X373"/>
<keyword evidence="6" id="KW-1003">Cell membrane</keyword>
<gene>
    <name evidence="6 8" type="primary">ezrA</name>
    <name evidence="8" type="ORF">F0161_08370</name>
</gene>
<dbReference type="EMBL" id="CP043939">
    <property type="protein sequence ID" value="QER67855.1"/>
    <property type="molecule type" value="Genomic_DNA"/>
</dbReference>
<dbReference type="NCBIfam" id="NF003409">
    <property type="entry name" value="PRK04778.1-3"/>
    <property type="match status" value="1"/>
</dbReference>
<evidence type="ECO:0000256" key="7">
    <source>
        <dbReference type="SAM" id="Phobius"/>
    </source>
</evidence>
<dbReference type="Pfam" id="PF06160">
    <property type="entry name" value="EzrA"/>
    <property type="match status" value="1"/>
</dbReference>
<keyword evidence="6" id="KW-0131">Cell cycle</keyword>
<keyword evidence="3 6" id="KW-0175">Coiled coil</keyword>
<organism evidence="8 9">
    <name type="scientific">Paucilactobacillus nenjiangensis</name>
    <dbReference type="NCBI Taxonomy" id="1296540"/>
    <lineage>
        <taxon>Bacteria</taxon>
        <taxon>Bacillati</taxon>
        <taxon>Bacillota</taxon>
        <taxon>Bacilli</taxon>
        <taxon>Lactobacillales</taxon>
        <taxon>Lactobacillaceae</taxon>
        <taxon>Paucilactobacillus</taxon>
    </lineage>
</organism>
<dbReference type="GO" id="GO:0005940">
    <property type="term" value="C:septin ring"/>
    <property type="evidence" value="ECO:0007669"/>
    <property type="project" value="InterPro"/>
</dbReference>